<dbReference type="AlphaFoldDB" id="A0A183LP87"/>
<dbReference type="EMBL" id="UZAI01001961">
    <property type="protein sequence ID" value="VDO66975.1"/>
    <property type="molecule type" value="Genomic_DNA"/>
</dbReference>
<keyword evidence="2" id="KW-1185">Reference proteome</keyword>
<evidence type="ECO:0000313" key="1">
    <source>
        <dbReference type="EMBL" id="VDO66975.1"/>
    </source>
</evidence>
<name>A0A183LP87_9TREM</name>
<protein>
    <submittedName>
        <fullName evidence="1">Uncharacterized protein</fullName>
    </submittedName>
</protein>
<accession>A0A183LP87</accession>
<evidence type="ECO:0000313" key="2">
    <source>
        <dbReference type="Proteomes" id="UP000277204"/>
    </source>
</evidence>
<reference evidence="1 2" key="1">
    <citation type="submission" date="2018-11" db="EMBL/GenBank/DDBJ databases">
        <authorList>
            <consortium name="Pathogen Informatics"/>
        </authorList>
    </citation>
    <scope>NUCLEOTIDE SEQUENCE [LARGE SCALE GENOMIC DNA]</scope>
    <source>
        <strain evidence="1 2">Zambia</strain>
    </source>
</reference>
<dbReference type="Proteomes" id="UP000277204">
    <property type="component" value="Unassembled WGS sequence"/>
</dbReference>
<gene>
    <name evidence="1" type="ORF">SMRZ_LOCUS5612</name>
</gene>
<organism evidence="1 2">
    <name type="scientific">Schistosoma margrebowiei</name>
    <dbReference type="NCBI Taxonomy" id="48269"/>
    <lineage>
        <taxon>Eukaryota</taxon>
        <taxon>Metazoa</taxon>
        <taxon>Spiralia</taxon>
        <taxon>Lophotrochozoa</taxon>
        <taxon>Platyhelminthes</taxon>
        <taxon>Trematoda</taxon>
        <taxon>Digenea</taxon>
        <taxon>Strigeidida</taxon>
        <taxon>Schistosomatoidea</taxon>
        <taxon>Schistosomatidae</taxon>
        <taxon>Schistosoma</taxon>
    </lineage>
</organism>
<sequence length="89" mass="10262">MKTSTYEWKHEIQWTARMQLDDLDFADYPALLSHMLQQIREKRTSVAADSVAHGGSNADMKARIGKARAAYLKLKNIWNSKQLLNELLE</sequence>
<proteinExistence type="predicted"/>